<organism evidence="2">
    <name type="scientific">Eutreptiella gymnastica</name>
    <dbReference type="NCBI Taxonomy" id="73025"/>
    <lineage>
        <taxon>Eukaryota</taxon>
        <taxon>Discoba</taxon>
        <taxon>Euglenozoa</taxon>
        <taxon>Euglenida</taxon>
        <taxon>Spirocuta</taxon>
        <taxon>Euglenophyceae</taxon>
        <taxon>Eutreptiales</taxon>
        <taxon>Eutreptiaceae</taxon>
        <taxon>Eutreptiella</taxon>
    </lineage>
</organism>
<dbReference type="InterPro" id="IPR037238">
    <property type="entry name" value="YbiA-like_sf"/>
</dbReference>
<sequence length="158" mass="18612">MGGPCACDGKLHFCMDNFLQCSFTMDGVQWISSEQYFQAAKFEDPNWRERIRREHDGEQCWRLGQSREHKLTPKWEAIKVDVMYQANLAKFAQNEDLRRGLLATQGPIKAFGFPFWVKWNPVILERIREELRDAADRNEPRLQALVQQMEEYSKSQVV</sequence>
<dbReference type="InterPro" id="IPR012816">
    <property type="entry name" value="NADAR"/>
</dbReference>
<gene>
    <name evidence="2" type="ORF">EGYM00392_LOCUS48304</name>
</gene>
<accession>A0A7S1J9R2</accession>
<dbReference type="Gene3D" id="1.10.357.40">
    <property type="entry name" value="YbiA-like"/>
    <property type="match status" value="1"/>
</dbReference>
<dbReference type="SUPFAM" id="SSF143990">
    <property type="entry name" value="YbiA-like"/>
    <property type="match status" value="1"/>
</dbReference>
<dbReference type="AlphaFoldDB" id="A0A7S1J9R2"/>
<dbReference type="EMBL" id="HBGA01130352">
    <property type="protein sequence ID" value="CAD9037146.1"/>
    <property type="molecule type" value="Transcribed_RNA"/>
</dbReference>
<reference evidence="2" key="1">
    <citation type="submission" date="2021-01" db="EMBL/GenBank/DDBJ databases">
        <authorList>
            <person name="Corre E."/>
            <person name="Pelletier E."/>
            <person name="Niang G."/>
            <person name="Scheremetjew M."/>
            <person name="Finn R."/>
            <person name="Kale V."/>
            <person name="Holt S."/>
            <person name="Cochrane G."/>
            <person name="Meng A."/>
            <person name="Brown T."/>
            <person name="Cohen L."/>
        </authorList>
    </citation>
    <scope>NUCLEOTIDE SEQUENCE</scope>
    <source>
        <strain evidence="2">NIES-381</strain>
    </source>
</reference>
<evidence type="ECO:0000313" key="2">
    <source>
        <dbReference type="EMBL" id="CAD9037146.1"/>
    </source>
</evidence>
<dbReference type="Pfam" id="PF08719">
    <property type="entry name" value="NADAR"/>
    <property type="match status" value="1"/>
</dbReference>
<proteinExistence type="predicted"/>
<protein>
    <recommendedName>
        <fullName evidence="1">NADAR domain-containing protein</fullName>
    </recommendedName>
</protein>
<dbReference type="CDD" id="cd15457">
    <property type="entry name" value="NADAR"/>
    <property type="match status" value="1"/>
</dbReference>
<feature type="domain" description="NADAR" evidence="1">
    <location>
        <begin position="12"/>
        <end position="106"/>
    </location>
</feature>
<name>A0A7S1J9R2_9EUGL</name>
<evidence type="ECO:0000259" key="1">
    <source>
        <dbReference type="Pfam" id="PF08719"/>
    </source>
</evidence>